<proteinExistence type="predicted"/>
<sequence>MQDNTLVWALLNKSNFQVIGGSDRYLRFNHQFPCQSKSPKSPTGPHTTQASYGLMPVLPCVSPLA</sequence>
<gene>
    <name evidence="1" type="ORF">EFS38_12990</name>
</gene>
<comment type="caution">
    <text evidence="1">The sequence shown here is derived from an EMBL/GenBank/DDBJ whole genome shotgun (WGS) entry which is preliminary data.</text>
</comment>
<reference evidence="1 2" key="1">
    <citation type="submission" date="2018-11" db="EMBL/GenBank/DDBJ databases">
        <title>Characterization of surface water Dickeya isolates.</title>
        <authorList>
            <person name="Van Gijsegem F."/>
            <person name="Pedron J."/>
        </authorList>
    </citation>
    <scope>NUCLEOTIDE SEQUENCE [LARGE SCALE GENOMIC DNA]</scope>
    <source>
        <strain evidence="1 2">FVG10-MFV-A16</strain>
    </source>
</reference>
<protein>
    <submittedName>
        <fullName evidence="1">Uncharacterized protein</fullName>
    </submittedName>
</protein>
<keyword evidence="2" id="KW-1185">Reference proteome</keyword>
<name>A0ABX9WT72_9GAMM</name>
<accession>A0ABX9WT72</accession>
<dbReference type="EMBL" id="RJLS01000011">
    <property type="protein sequence ID" value="RNM23360.1"/>
    <property type="molecule type" value="Genomic_DNA"/>
</dbReference>
<organism evidence="1 2">
    <name type="scientific">Dickeya undicola</name>
    <dbReference type="NCBI Taxonomy" id="1577887"/>
    <lineage>
        <taxon>Bacteria</taxon>
        <taxon>Pseudomonadati</taxon>
        <taxon>Pseudomonadota</taxon>
        <taxon>Gammaproteobacteria</taxon>
        <taxon>Enterobacterales</taxon>
        <taxon>Pectobacteriaceae</taxon>
        <taxon>Dickeya</taxon>
    </lineage>
</organism>
<dbReference type="Proteomes" id="UP000271870">
    <property type="component" value="Unassembled WGS sequence"/>
</dbReference>
<evidence type="ECO:0000313" key="2">
    <source>
        <dbReference type="Proteomes" id="UP000271870"/>
    </source>
</evidence>
<evidence type="ECO:0000313" key="1">
    <source>
        <dbReference type="EMBL" id="RNM23360.1"/>
    </source>
</evidence>